<reference evidence="1 2" key="1">
    <citation type="journal article" date="2017" name="ISME J.">
        <title>Potential for microbial H2 and metal transformations associated with novel bacteria and archaea in deep terrestrial subsurface sediments.</title>
        <authorList>
            <person name="Hernsdorf A.W."/>
            <person name="Amano Y."/>
            <person name="Miyakawa K."/>
            <person name="Ise K."/>
            <person name="Suzuki Y."/>
            <person name="Anantharaman K."/>
            <person name="Probst A."/>
            <person name="Burstein D."/>
            <person name="Thomas B.C."/>
            <person name="Banfield J.F."/>
        </authorList>
    </citation>
    <scope>NUCLEOTIDE SEQUENCE [LARGE SCALE GENOMIC DNA]</scope>
    <source>
        <strain evidence="1">HGW-Falkowbacteria-2</strain>
    </source>
</reference>
<dbReference type="Proteomes" id="UP000233325">
    <property type="component" value="Unassembled WGS sequence"/>
</dbReference>
<name>A0A2N2DX43_9BACT</name>
<protein>
    <submittedName>
        <fullName evidence="1">Uncharacterized protein</fullName>
    </submittedName>
</protein>
<evidence type="ECO:0000313" key="1">
    <source>
        <dbReference type="EMBL" id="PKM87040.1"/>
    </source>
</evidence>
<accession>A0A2N2DX43</accession>
<gene>
    <name evidence="1" type="ORF">CVU83_03470</name>
</gene>
<evidence type="ECO:0000313" key="2">
    <source>
        <dbReference type="Proteomes" id="UP000233325"/>
    </source>
</evidence>
<proteinExistence type="predicted"/>
<organism evidence="1 2">
    <name type="scientific">Candidatus Falkowbacteria bacterium HGW-Falkowbacteria-2</name>
    <dbReference type="NCBI Taxonomy" id="2013769"/>
    <lineage>
        <taxon>Bacteria</taxon>
        <taxon>Candidatus Falkowiibacteriota</taxon>
    </lineage>
</organism>
<comment type="caution">
    <text evidence="1">The sequence shown here is derived from an EMBL/GenBank/DDBJ whole genome shotgun (WGS) entry which is preliminary data.</text>
</comment>
<dbReference type="EMBL" id="PHAH01000058">
    <property type="protein sequence ID" value="PKM87040.1"/>
    <property type="molecule type" value="Genomic_DNA"/>
</dbReference>
<sequence length="113" mass="13097">MKDFEKQLQETKKYLEAQLQELKLSYKSRLTDAVSMACSEIQARVEESNKLALDMFNKEKELIEKSKDILPESTFTTQIEVAEKRLASILELNKSMLDKFISDQKSLLDCWSA</sequence>
<dbReference type="AlphaFoldDB" id="A0A2N2DX43"/>